<accession>A0A841YP32</accession>
<comment type="caution">
    <text evidence="1">The sequence shown here is derived from an EMBL/GenBank/DDBJ whole genome shotgun (WGS) entry which is preliminary data.</text>
</comment>
<evidence type="ECO:0000313" key="3">
    <source>
        <dbReference type="Proteomes" id="UP000544413"/>
    </source>
</evidence>
<sequence>MSSGVNGMQEAGIRFAEAAKNLSRMLRSIYDDEANKSYFEPIERVNRQDAFNNVTGSNDLYYLIFLYECALKTATLHSILRIFKLVGRQWIWRFYKWVHNSNYVTFAGQSCGVVAHYI</sequence>
<evidence type="ECO:0000313" key="4">
    <source>
        <dbReference type="Proteomes" id="UP000574104"/>
    </source>
</evidence>
<dbReference type="EMBL" id="JAARPT010000006">
    <property type="protein sequence ID" value="MBC1402129.1"/>
    <property type="molecule type" value="Genomic_DNA"/>
</dbReference>
<dbReference type="Proteomes" id="UP000574104">
    <property type="component" value="Unassembled WGS sequence"/>
</dbReference>
<dbReference type="AlphaFoldDB" id="A0A841YP32"/>
<organism evidence="1 3">
    <name type="scientific">Listeria booriae</name>
    <dbReference type="NCBI Taxonomy" id="1552123"/>
    <lineage>
        <taxon>Bacteria</taxon>
        <taxon>Bacillati</taxon>
        <taxon>Bacillota</taxon>
        <taxon>Bacilli</taxon>
        <taxon>Bacillales</taxon>
        <taxon>Listeriaceae</taxon>
        <taxon>Listeria</taxon>
    </lineage>
</organism>
<gene>
    <name evidence="1" type="ORF">HB836_11120</name>
    <name evidence="2" type="ORF">HB904_16915</name>
</gene>
<name>A0A841YP32_9LIST</name>
<dbReference type="RefSeq" id="WP_185406288.1">
    <property type="nucleotide sequence ID" value="NZ_JAARPT010000006.1"/>
</dbReference>
<protein>
    <submittedName>
        <fullName evidence="1">Uncharacterized protein</fullName>
    </submittedName>
</protein>
<dbReference type="EMBL" id="JAARSH010000015">
    <property type="protein sequence ID" value="MBC1617861.1"/>
    <property type="molecule type" value="Genomic_DNA"/>
</dbReference>
<reference evidence="3 4" key="1">
    <citation type="submission" date="2020-03" db="EMBL/GenBank/DDBJ databases">
        <title>Soil Listeria distribution.</title>
        <authorList>
            <person name="Liao J."/>
            <person name="Wiedmann M."/>
        </authorList>
    </citation>
    <scope>NUCLEOTIDE SEQUENCE [LARGE SCALE GENOMIC DNA]</scope>
    <source>
        <strain evidence="2 4">FSL L7-1299</strain>
        <strain evidence="1 3">FSL L7-1658</strain>
    </source>
</reference>
<evidence type="ECO:0000313" key="1">
    <source>
        <dbReference type="EMBL" id="MBC1402129.1"/>
    </source>
</evidence>
<proteinExistence type="predicted"/>
<dbReference type="Proteomes" id="UP000544413">
    <property type="component" value="Unassembled WGS sequence"/>
</dbReference>
<evidence type="ECO:0000313" key="2">
    <source>
        <dbReference type="EMBL" id="MBC1617861.1"/>
    </source>
</evidence>